<keyword evidence="2" id="KW-1185">Reference proteome</keyword>
<accession>A0ACA9RCA6</accession>
<sequence length="55" mass="6355">FSDIPVTINIENDTLTISDEFLVLLTEKDNNSNNISLFILGTRWQYRAGWEPIVK</sequence>
<reference evidence="1" key="1">
    <citation type="submission" date="2021-06" db="EMBL/GenBank/DDBJ databases">
        <authorList>
            <person name="Kallberg Y."/>
            <person name="Tangrot J."/>
            <person name="Rosling A."/>
        </authorList>
    </citation>
    <scope>NUCLEOTIDE SEQUENCE</scope>
    <source>
        <strain evidence="1">MA461A</strain>
    </source>
</reference>
<gene>
    <name evidence="1" type="ORF">RPERSI_LOCUS18486</name>
</gene>
<name>A0ACA9RCA6_9GLOM</name>
<evidence type="ECO:0000313" key="1">
    <source>
        <dbReference type="EMBL" id="CAG8787109.1"/>
    </source>
</evidence>
<dbReference type="Proteomes" id="UP000789920">
    <property type="component" value="Unassembled WGS sequence"/>
</dbReference>
<protein>
    <submittedName>
        <fullName evidence="1">20991_t:CDS:1</fullName>
    </submittedName>
</protein>
<dbReference type="EMBL" id="CAJVQC010049075">
    <property type="protein sequence ID" value="CAG8787109.1"/>
    <property type="molecule type" value="Genomic_DNA"/>
</dbReference>
<evidence type="ECO:0000313" key="2">
    <source>
        <dbReference type="Proteomes" id="UP000789920"/>
    </source>
</evidence>
<organism evidence="1 2">
    <name type="scientific">Racocetra persica</name>
    <dbReference type="NCBI Taxonomy" id="160502"/>
    <lineage>
        <taxon>Eukaryota</taxon>
        <taxon>Fungi</taxon>
        <taxon>Fungi incertae sedis</taxon>
        <taxon>Mucoromycota</taxon>
        <taxon>Glomeromycotina</taxon>
        <taxon>Glomeromycetes</taxon>
        <taxon>Diversisporales</taxon>
        <taxon>Gigasporaceae</taxon>
        <taxon>Racocetra</taxon>
    </lineage>
</organism>
<feature type="non-terminal residue" evidence="1">
    <location>
        <position position="1"/>
    </location>
</feature>
<comment type="caution">
    <text evidence="1">The sequence shown here is derived from an EMBL/GenBank/DDBJ whole genome shotgun (WGS) entry which is preliminary data.</text>
</comment>
<proteinExistence type="predicted"/>
<feature type="non-terminal residue" evidence="1">
    <location>
        <position position="55"/>
    </location>
</feature>